<keyword evidence="2 3" id="KW-0040">ANK repeat</keyword>
<dbReference type="PANTHER" id="PTHR24188:SF29">
    <property type="entry name" value="GH09064P"/>
    <property type="match status" value="1"/>
</dbReference>
<protein>
    <submittedName>
        <fullName evidence="5">Uncharacterized protein</fullName>
    </submittedName>
</protein>
<reference evidence="5 6" key="1">
    <citation type="journal article" date="2011" name="Proc. Natl. Acad. Sci. U.S.A.">
        <title>Comparative genomics of xylose-fermenting fungi for enhanced biofuel production.</title>
        <authorList>
            <person name="Wohlbach D.J."/>
            <person name="Kuo A."/>
            <person name="Sato T.K."/>
            <person name="Potts K.M."/>
            <person name="Salamov A.A."/>
            <person name="LaButti K.M."/>
            <person name="Sun H."/>
            <person name="Clum A."/>
            <person name="Pangilinan J.L."/>
            <person name="Lindquist E.A."/>
            <person name="Lucas S."/>
            <person name="Lapidus A."/>
            <person name="Jin M."/>
            <person name="Gunawan C."/>
            <person name="Balan V."/>
            <person name="Dale B.E."/>
            <person name="Jeffries T.W."/>
            <person name="Zinkel R."/>
            <person name="Barry K.W."/>
            <person name="Grigoriev I.V."/>
            <person name="Gasch A.P."/>
        </authorList>
    </citation>
    <scope>NUCLEOTIDE SEQUENCE [LARGE SCALE GENOMIC DNA]</scope>
    <source>
        <strain evidence="6">NRRL Y-27907 / 11-Y1</strain>
    </source>
</reference>
<dbReference type="Gene3D" id="1.25.40.20">
    <property type="entry name" value="Ankyrin repeat-containing domain"/>
    <property type="match status" value="1"/>
</dbReference>
<feature type="region of interest" description="Disordered" evidence="4">
    <location>
        <begin position="170"/>
        <end position="198"/>
    </location>
</feature>
<dbReference type="RefSeq" id="XP_007377838.1">
    <property type="nucleotide sequence ID" value="XM_007377776.1"/>
</dbReference>
<name>G3AUY1_SPAPN</name>
<dbReference type="GeneID" id="18874869"/>
<keyword evidence="6" id="KW-1185">Reference proteome</keyword>
<accession>G3AUY1</accession>
<feature type="compositionally biased region" description="Basic and acidic residues" evidence="4">
    <location>
        <begin position="187"/>
        <end position="198"/>
    </location>
</feature>
<proteinExistence type="predicted"/>
<dbReference type="SUPFAM" id="SSF48403">
    <property type="entry name" value="Ankyrin repeat"/>
    <property type="match status" value="1"/>
</dbReference>
<dbReference type="InterPro" id="IPR036770">
    <property type="entry name" value="Ankyrin_rpt-contain_sf"/>
</dbReference>
<dbReference type="AlphaFoldDB" id="G3AUY1"/>
<evidence type="ECO:0000256" key="1">
    <source>
        <dbReference type="ARBA" id="ARBA00022737"/>
    </source>
</evidence>
<feature type="repeat" description="ANK" evidence="3">
    <location>
        <begin position="46"/>
        <end position="68"/>
    </location>
</feature>
<dbReference type="Pfam" id="PF12796">
    <property type="entry name" value="Ank_2"/>
    <property type="match status" value="1"/>
</dbReference>
<dbReference type="PROSITE" id="PS50088">
    <property type="entry name" value="ANK_REPEAT"/>
    <property type="match status" value="2"/>
</dbReference>
<dbReference type="FunCoup" id="G3AUY1">
    <property type="interactions" value="53"/>
</dbReference>
<dbReference type="OrthoDB" id="10057496at2759"/>
<dbReference type="Proteomes" id="UP000000709">
    <property type="component" value="Unassembled WGS sequence"/>
</dbReference>
<evidence type="ECO:0000256" key="3">
    <source>
        <dbReference type="PROSITE-ProRule" id="PRU00023"/>
    </source>
</evidence>
<dbReference type="InParanoid" id="G3AUY1"/>
<dbReference type="eggNOG" id="KOG0504">
    <property type="taxonomic scope" value="Eukaryota"/>
</dbReference>
<evidence type="ECO:0000313" key="6">
    <source>
        <dbReference type="Proteomes" id="UP000000709"/>
    </source>
</evidence>
<dbReference type="STRING" id="619300.G3AUY1"/>
<dbReference type="OMA" id="EAENVGW"/>
<dbReference type="SMART" id="SM00248">
    <property type="entry name" value="ANK"/>
    <property type="match status" value="2"/>
</dbReference>
<dbReference type="HOGENOM" id="CLU_000134_20_0_1"/>
<sequence>MSIPELTQEEMDVVIYDARVGDLETLEEIFAEIPPLTLLNIKDDITLSTPLHMACANGHFDTVKYLLSILPKEDAVNWIKAKNESGNTALHWAGYNGHLEIVKLLIDEYEGDVFIKNDAGHDVLYEVESNGQEEVENWLLKKFAIEETVNEDGDTKITYTAGTESKLADEQARDASFKSATPEVPEDLDKKTDKLSLE</sequence>
<evidence type="ECO:0000256" key="4">
    <source>
        <dbReference type="SAM" id="MobiDB-lite"/>
    </source>
</evidence>
<evidence type="ECO:0000313" key="5">
    <source>
        <dbReference type="EMBL" id="EGW30072.1"/>
    </source>
</evidence>
<dbReference type="EMBL" id="GL996506">
    <property type="protein sequence ID" value="EGW30072.1"/>
    <property type="molecule type" value="Genomic_DNA"/>
</dbReference>
<dbReference type="PANTHER" id="PTHR24188">
    <property type="entry name" value="ANKYRIN REPEAT PROTEIN"/>
    <property type="match status" value="1"/>
</dbReference>
<gene>
    <name evidence="5" type="ORF">SPAPADRAFT_63687</name>
</gene>
<dbReference type="PROSITE" id="PS50297">
    <property type="entry name" value="ANK_REP_REGION"/>
    <property type="match status" value="2"/>
</dbReference>
<feature type="repeat" description="ANK" evidence="3">
    <location>
        <begin position="85"/>
        <end position="107"/>
    </location>
</feature>
<dbReference type="KEGG" id="spaa:SPAPADRAFT_63687"/>
<keyword evidence="1" id="KW-0677">Repeat</keyword>
<dbReference type="InterPro" id="IPR002110">
    <property type="entry name" value="Ankyrin_rpt"/>
</dbReference>
<evidence type="ECO:0000256" key="2">
    <source>
        <dbReference type="ARBA" id="ARBA00023043"/>
    </source>
</evidence>
<organism evidence="6">
    <name type="scientific">Spathaspora passalidarum (strain NRRL Y-27907 / 11-Y1)</name>
    <dbReference type="NCBI Taxonomy" id="619300"/>
    <lineage>
        <taxon>Eukaryota</taxon>
        <taxon>Fungi</taxon>
        <taxon>Dikarya</taxon>
        <taxon>Ascomycota</taxon>
        <taxon>Saccharomycotina</taxon>
        <taxon>Pichiomycetes</taxon>
        <taxon>Debaryomycetaceae</taxon>
        <taxon>Spathaspora</taxon>
    </lineage>
</organism>